<dbReference type="GO" id="GO:0032259">
    <property type="term" value="P:methylation"/>
    <property type="evidence" value="ECO:0007669"/>
    <property type="project" value="UniProtKB-KW"/>
</dbReference>
<keyword evidence="3" id="KW-1185">Reference proteome</keyword>
<dbReference type="Gene3D" id="3.40.50.150">
    <property type="entry name" value="Vaccinia Virus protein VP39"/>
    <property type="match status" value="1"/>
</dbReference>
<proteinExistence type="predicted"/>
<sequence>MDEQDRIVAMLGTRQDPHAQARAARSQPLLLHSLTLFREIFEVVFEHRPIATVVEIGVETGEVSGLYAELGAEDVYCVEPIPSDELRAHIAENPALHLVERHSPVALAELPIADLYVLDGDHNYATVRAELDWILEHAPGALVAFHDVLWPCSRRDLYYQPSLLRSDQRHSCTEDGPTVWHDCVTSSGFVGRGAFTSAAHAGGEENGVLTAIEDAIAYDDNRRFTIVPAVFGLGLLLRADTANDTRLLGALRPYTHSRLLAAMENNRIALYTRVLAMQAEMAAHAQEADQLVRGMAERRDEIDELRRDNEALRKRHAREIGELRRRNEVLVRELEDQRRFTPALRNLAGVSGDLLRRAGGPWK</sequence>
<dbReference type="SUPFAM" id="SSF53335">
    <property type="entry name" value="S-adenosyl-L-methionine-dependent methyltransferases"/>
    <property type="match status" value="1"/>
</dbReference>
<organism evidence="2 3">
    <name type="scientific">Saccharopolyspora karakumensis</name>
    <dbReference type="NCBI Taxonomy" id="2530386"/>
    <lineage>
        <taxon>Bacteria</taxon>
        <taxon>Bacillati</taxon>
        <taxon>Actinomycetota</taxon>
        <taxon>Actinomycetes</taxon>
        <taxon>Pseudonocardiales</taxon>
        <taxon>Pseudonocardiaceae</taxon>
        <taxon>Saccharopolyspora</taxon>
    </lineage>
</organism>
<accession>A0A4R5BV63</accession>
<dbReference type="EMBL" id="SMLA01000019">
    <property type="protein sequence ID" value="TDD88114.1"/>
    <property type="molecule type" value="Genomic_DNA"/>
</dbReference>
<feature type="coiled-coil region" evidence="1">
    <location>
        <begin position="288"/>
        <end position="333"/>
    </location>
</feature>
<reference evidence="2 3" key="1">
    <citation type="submission" date="2019-03" db="EMBL/GenBank/DDBJ databases">
        <title>Draft genome sequences of novel Actinobacteria.</title>
        <authorList>
            <person name="Sahin N."/>
            <person name="Ay H."/>
            <person name="Saygin H."/>
        </authorList>
    </citation>
    <scope>NUCLEOTIDE SEQUENCE [LARGE SCALE GENOMIC DNA]</scope>
    <source>
        <strain evidence="2 3">5K548</strain>
    </source>
</reference>
<dbReference type="Pfam" id="PF13578">
    <property type="entry name" value="Methyltransf_24"/>
    <property type="match status" value="1"/>
</dbReference>
<keyword evidence="1" id="KW-0175">Coiled coil</keyword>
<dbReference type="RefSeq" id="WP_132683721.1">
    <property type="nucleotide sequence ID" value="NZ_SMLA01000019.1"/>
</dbReference>
<gene>
    <name evidence="2" type="ORF">E1202_15110</name>
</gene>
<dbReference type="AlphaFoldDB" id="A0A4R5BV63"/>
<evidence type="ECO:0000256" key="1">
    <source>
        <dbReference type="SAM" id="Coils"/>
    </source>
</evidence>
<dbReference type="Proteomes" id="UP000294723">
    <property type="component" value="Unassembled WGS sequence"/>
</dbReference>
<protein>
    <submittedName>
        <fullName evidence="2">Class I SAM-dependent methyltransferase</fullName>
    </submittedName>
</protein>
<dbReference type="GO" id="GO:0008168">
    <property type="term" value="F:methyltransferase activity"/>
    <property type="evidence" value="ECO:0007669"/>
    <property type="project" value="UniProtKB-KW"/>
</dbReference>
<dbReference type="InterPro" id="IPR029063">
    <property type="entry name" value="SAM-dependent_MTases_sf"/>
</dbReference>
<name>A0A4R5BV63_9PSEU</name>
<keyword evidence="2" id="KW-0808">Transferase</keyword>
<comment type="caution">
    <text evidence="2">The sequence shown here is derived from an EMBL/GenBank/DDBJ whole genome shotgun (WGS) entry which is preliminary data.</text>
</comment>
<evidence type="ECO:0000313" key="2">
    <source>
        <dbReference type="EMBL" id="TDD88114.1"/>
    </source>
</evidence>
<keyword evidence="2" id="KW-0489">Methyltransferase</keyword>
<evidence type="ECO:0000313" key="3">
    <source>
        <dbReference type="Proteomes" id="UP000294723"/>
    </source>
</evidence>